<keyword evidence="5" id="KW-0539">Nucleus</keyword>
<evidence type="ECO:0000313" key="7">
    <source>
        <dbReference type="EnsemblPlants" id="KEH38670"/>
    </source>
</evidence>
<evidence type="ECO:0000256" key="1">
    <source>
        <dbReference type="ARBA" id="ARBA00004123"/>
    </source>
</evidence>
<accession>A0A072VKI7</accession>
<dbReference type="EnsemblPlants" id="KEH38670">
    <property type="protein sequence ID" value="KEH38670"/>
    <property type="gene ID" value="MTR_2g078580"/>
</dbReference>
<name>A0A072VKI7_MEDTR</name>
<dbReference type="GO" id="GO:0005634">
    <property type="term" value="C:nucleus"/>
    <property type="evidence" value="ECO:0007669"/>
    <property type="project" value="UniProtKB-SubCell"/>
</dbReference>
<evidence type="ECO:0000313" key="8">
    <source>
        <dbReference type="Proteomes" id="UP000002051"/>
    </source>
</evidence>
<protein>
    <submittedName>
        <fullName evidence="6">Auxin response factor, putative</fullName>
    </submittedName>
</protein>
<evidence type="ECO:0000256" key="3">
    <source>
        <dbReference type="ARBA" id="ARBA00023125"/>
    </source>
</evidence>
<dbReference type="InterPro" id="IPR015300">
    <property type="entry name" value="DNA-bd_pseudobarrel_sf"/>
</dbReference>
<reference evidence="6 8" key="1">
    <citation type="journal article" date="2011" name="Nature">
        <title>The Medicago genome provides insight into the evolution of rhizobial symbioses.</title>
        <authorList>
            <person name="Young N.D."/>
            <person name="Debelle F."/>
            <person name="Oldroyd G.E."/>
            <person name="Geurts R."/>
            <person name="Cannon S.B."/>
            <person name="Udvardi M.K."/>
            <person name="Benedito V.A."/>
            <person name="Mayer K.F."/>
            <person name="Gouzy J."/>
            <person name="Schoof H."/>
            <person name="Van de Peer Y."/>
            <person name="Proost S."/>
            <person name="Cook D.R."/>
            <person name="Meyers B.C."/>
            <person name="Spannagl M."/>
            <person name="Cheung F."/>
            <person name="De Mita S."/>
            <person name="Krishnakumar V."/>
            <person name="Gundlach H."/>
            <person name="Zhou S."/>
            <person name="Mudge J."/>
            <person name="Bharti A.K."/>
            <person name="Murray J.D."/>
            <person name="Naoumkina M.A."/>
            <person name="Rosen B."/>
            <person name="Silverstein K.A."/>
            <person name="Tang H."/>
            <person name="Rombauts S."/>
            <person name="Zhao P.X."/>
            <person name="Zhou P."/>
            <person name="Barbe V."/>
            <person name="Bardou P."/>
            <person name="Bechner M."/>
            <person name="Bellec A."/>
            <person name="Berger A."/>
            <person name="Berges H."/>
            <person name="Bidwell S."/>
            <person name="Bisseling T."/>
            <person name="Choisne N."/>
            <person name="Couloux A."/>
            <person name="Denny R."/>
            <person name="Deshpande S."/>
            <person name="Dai X."/>
            <person name="Doyle J.J."/>
            <person name="Dudez A.M."/>
            <person name="Farmer A.D."/>
            <person name="Fouteau S."/>
            <person name="Franken C."/>
            <person name="Gibelin C."/>
            <person name="Gish J."/>
            <person name="Goldstein S."/>
            <person name="Gonzalez A.J."/>
            <person name="Green P.J."/>
            <person name="Hallab A."/>
            <person name="Hartog M."/>
            <person name="Hua A."/>
            <person name="Humphray S.J."/>
            <person name="Jeong D.H."/>
            <person name="Jing Y."/>
            <person name="Jocker A."/>
            <person name="Kenton S.M."/>
            <person name="Kim D.J."/>
            <person name="Klee K."/>
            <person name="Lai H."/>
            <person name="Lang C."/>
            <person name="Lin S."/>
            <person name="Macmil S.L."/>
            <person name="Magdelenat G."/>
            <person name="Matthews L."/>
            <person name="McCorrison J."/>
            <person name="Monaghan E.L."/>
            <person name="Mun J.H."/>
            <person name="Najar F.Z."/>
            <person name="Nicholson C."/>
            <person name="Noirot C."/>
            <person name="O'Bleness M."/>
            <person name="Paule C.R."/>
            <person name="Poulain J."/>
            <person name="Prion F."/>
            <person name="Qin B."/>
            <person name="Qu C."/>
            <person name="Retzel E.F."/>
            <person name="Riddle C."/>
            <person name="Sallet E."/>
            <person name="Samain S."/>
            <person name="Samson N."/>
            <person name="Sanders I."/>
            <person name="Saurat O."/>
            <person name="Scarpelli C."/>
            <person name="Schiex T."/>
            <person name="Segurens B."/>
            <person name="Severin A.J."/>
            <person name="Sherrier D.J."/>
            <person name="Shi R."/>
            <person name="Sims S."/>
            <person name="Singer S.R."/>
            <person name="Sinharoy S."/>
            <person name="Sterck L."/>
            <person name="Viollet A."/>
            <person name="Wang B.B."/>
            <person name="Wang K."/>
            <person name="Wang M."/>
            <person name="Wang X."/>
            <person name="Warfsmann J."/>
            <person name="Weissenbach J."/>
            <person name="White D.D."/>
            <person name="White J.D."/>
            <person name="Wiley G.B."/>
            <person name="Wincker P."/>
            <person name="Xing Y."/>
            <person name="Yang L."/>
            <person name="Yao Z."/>
            <person name="Ying F."/>
            <person name="Zhai J."/>
            <person name="Zhou L."/>
            <person name="Zuber A."/>
            <person name="Denarie J."/>
            <person name="Dixon R.A."/>
            <person name="May G.D."/>
            <person name="Schwartz D.C."/>
            <person name="Rogers J."/>
            <person name="Quetier F."/>
            <person name="Town C.D."/>
            <person name="Roe B.A."/>
        </authorList>
    </citation>
    <scope>NUCLEOTIDE SEQUENCE [LARGE SCALE GENOMIC DNA]</scope>
    <source>
        <strain evidence="6">A17</strain>
        <strain evidence="7 8">cv. Jemalong A17</strain>
    </source>
</reference>
<keyword evidence="3" id="KW-0238">DNA-binding</keyword>
<dbReference type="STRING" id="3880.A0A072VKI7"/>
<keyword evidence="2" id="KW-0805">Transcription regulation</keyword>
<evidence type="ECO:0000313" key="6">
    <source>
        <dbReference type="EMBL" id="KEH38670.1"/>
    </source>
</evidence>
<sequence length="237" mass="27285">MRLQQEQKEAHLPAELGTHEGLFVPRWAAEKVFPPSDFFQQPPAQVLIARDLHGMKRTNCFLVSAVLADHKLRCLPQYCQLIVRTWDFLLQQLMRLQPIALSLFSITHITCVSIQICHTLSKLLEEEKARMTNIKDHGTQSKALLQASNQKRNLLSGEVRHLKAVLLEKQNKLKFCELETIKVEAHFDDIKKMLEVDITVKDKTREVETTRIKTVERDTKQISAKTALENAKRALEN</sequence>
<evidence type="ECO:0000256" key="4">
    <source>
        <dbReference type="ARBA" id="ARBA00023163"/>
    </source>
</evidence>
<dbReference type="Proteomes" id="UP000002051">
    <property type="component" value="Chromosome 2"/>
</dbReference>
<dbReference type="AlphaFoldDB" id="A0A072VKI7"/>
<gene>
    <name evidence="6" type="ordered locus">MTR_2g078580</name>
</gene>
<comment type="subcellular location">
    <subcellularLocation>
        <location evidence="1">Nucleus</location>
    </subcellularLocation>
</comment>
<keyword evidence="4" id="KW-0804">Transcription</keyword>
<dbReference type="HOGENOM" id="CLU_1172196_0_0_1"/>
<evidence type="ECO:0000256" key="2">
    <source>
        <dbReference type="ARBA" id="ARBA00023015"/>
    </source>
</evidence>
<evidence type="ECO:0000256" key="5">
    <source>
        <dbReference type="ARBA" id="ARBA00023242"/>
    </source>
</evidence>
<reference evidence="7" key="3">
    <citation type="submission" date="2015-04" db="UniProtKB">
        <authorList>
            <consortium name="EnsemblPlants"/>
        </authorList>
    </citation>
    <scope>IDENTIFICATION</scope>
    <source>
        <strain evidence="7">cv. Jemalong A17</strain>
    </source>
</reference>
<dbReference type="Gene3D" id="2.40.330.10">
    <property type="entry name" value="DNA-binding pseudobarrel domain"/>
    <property type="match status" value="1"/>
</dbReference>
<organism evidence="6 8">
    <name type="scientific">Medicago truncatula</name>
    <name type="common">Barrel medic</name>
    <name type="synonym">Medicago tribuloides</name>
    <dbReference type="NCBI Taxonomy" id="3880"/>
    <lineage>
        <taxon>Eukaryota</taxon>
        <taxon>Viridiplantae</taxon>
        <taxon>Streptophyta</taxon>
        <taxon>Embryophyta</taxon>
        <taxon>Tracheophyta</taxon>
        <taxon>Spermatophyta</taxon>
        <taxon>Magnoliopsida</taxon>
        <taxon>eudicotyledons</taxon>
        <taxon>Gunneridae</taxon>
        <taxon>Pentapetalae</taxon>
        <taxon>rosids</taxon>
        <taxon>fabids</taxon>
        <taxon>Fabales</taxon>
        <taxon>Fabaceae</taxon>
        <taxon>Papilionoideae</taxon>
        <taxon>50 kb inversion clade</taxon>
        <taxon>NPAAA clade</taxon>
        <taxon>Hologalegina</taxon>
        <taxon>IRL clade</taxon>
        <taxon>Trifolieae</taxon>
        <taxon>Medicago</taxon>
    </lineage>
</organism>
<dbReference type="SUPFAM" id="SSF101936">
    <property type="entry name" value="DNA-binding pseudobarrel domain"/>
    <property type="match status" value="1"/>
</dbReference>
<keyword evidence="8" id="KW-1185">Reference proteome</keyword>
<dbReference type="GO" id="GO:0003677">
    <property type="term" value="F:DNA binding"/>
    <property type="evidence" value="ECO:0007669"/>
    <property type="project" value="UniProtKB-KW"/>
</dbReference>
<proteinExistence type="predicted"/>
<reference evidence="6 8" key="2">
    <citation type="journal article" date="2014" name="BMC Genomics">
        <title>An improved genome release (version Mt4.0) for the model legume Medicago truncatula.</title>
        <authorList>
            <person name="Tang H."/>
            <person name="Krishnakumar V."/>
            <person name="Bidwell S."/>
            <person name="Rosen B."/>
            <person name="Chan A."/>
            <person name="Zhou S."/>
            <person name="Gentzbittel L."/>
            <person name="Childs K.L."/>
            <person name="Yandell M."/>
            <person name="Gundlach H."/>
            <person name="Mayer K.F."/>
            <person name="Schwartz D.C."/>
            <person name="Town C.D."/>
        </authorList>
    </citation>
    <scope>GENOME REANNOTATION</scope>
    <source>
        <strain evidence="6">A17</strain>
        <strain evidence="7 8">cv. Jemalong A17</strain>
    </source>
</reference>
<dbReference type="EMBL" id="CM001218">
    <property type="protein sequence ID" value="KEH38670.1"/>
    <property type="molecule type" value="Genomic_DNA"/>
</dbReference>